<accession>A0A1H5S165</accession>
<dbReference type="OrthoDB" id="8174at33057"/>
<name>A0A1H5S165_9RHOO</name>
<dbReference type="Gene3D" id="1.20.910.10">
    <property type="entry name" value="Heme oxygenase-like"/>
    <property type="match status" value="1"/>
</dbReference>
<dbReference type="InterPro" id="IPR016053">
    <property type="entry name" value="Haem_Oase-like"/>
</dbReference>
<sequence length="195" mass="20724">MTPDLHTLLRQQTAGLHRRLDGAPELLALMRPGLTPSAYAAALRRYAAAHARVEPVLQALAPAGRPGLPPYRPRLPALQADLAALQVSPAVTPEPTGPAPALGPGACLGIRYVLEGSTQGARVIAARLARHLPQGCEQAFAFWRFQEIAAAAWPALCACLDRPPRDALEQAGIVQGARFAFDTFIDVFFAAEPPS</sequence>
<dbReference type="Proteomes" id="UP000185739">
    <property type="component" value="Chromosome"/>
</dbReference>
<evidence type="ECO:0000313" key="2">
    <source>
        <dbReference type="Proteomes" id="UP000185739"/>
    </source>
</evidence>
<dbReference type="AlphaFoldDB" id="A0A1H5S165"/>
<dbReference type="SUPFAM" id="SSF48613">
    <property type="entry name" value="Heme oxygenase-like"/>
    <property type="match status" value="1"/>
</dbReference>
<dbReference type="GO" id="GO:0006788">
    <property type="term" value="P:heme oxidation"/>
    <property type="evidence" value="ECO:0007669"/>
    <property type="project" value="InterPro"/>
</dbReference>
<gene>
    <name evidence="1" type="ORF">Tchl_2218</name>
</gene>
<dbReference type="STRING" id="96773.Tchl_2218"/>
<keyword evidence="2" id="KW-1185">Reference proteome</keyword>
<dbReference type="RefSeq" id="WP_075148474.1">
    <property type="nucleotide sequence ID" value="NZ_CP018839.1"/>
</dbReference>
<dbReference type="InterPro" id="IPR016084">
    <property type="entry name" value="Haem_Oase-like_multi-hlx"/>
</dbReference>
<reference evidence="1 2" key="1">
    <citation type="submission" date="2016-12" db="EMBL/GenBank/DDBJ databases">
        <title>Complete genome sequence of Thauera chlorobenzoica, a Betaproteobacterium degrading haloaromatics anaerobically to CO2 and halides.</title>
        <authorList>
            <person name="Goris T."/>
            <person name="Mergelsberg M."/>
            <person name="Boll M."/>
        </authorList>
    </citation>
    <scope>NUCLEOTIDE SEQUENCE [LARGE SCALE GENOMIC DNA]</scope>
    <source>
        <strain evidence="1 2">3CB1</strain>
    </source>
</reference>
<dbReference type="CDD" id="cd19166">
    <property type="entry name" value="HemeO-bac"/>
    <property type="match status" value="1"/>
</dbReference>
<evidence type="ECO:0000313" key="1">
    <source>
        <dbReference type="EMBL" id="APR05058.1"/>
    </source>
</evidence>
<dbReference type="KEGG" id="tcl:Tchl_2218"/>
<dbReference type="EMBL" id="CP018839">
    <property type="protein sequence ID" value="APR05058.1"/>
    <property type="molecule type" value="Genomic_DNA"/>
</dbReference>
<dbReference type="GO" id="GO:0004392">
    <property type="term" value="F:heme oxygenase (decyclizing) activity"/>
    <property type="evidence" value="ECO:0007669"/>
    <property type="project" value="InterPro"/>
</dbReference>
<dbReference type="Pfam" id="PF01126">
    <property type="entry name" value="Heme_oxygenase"/>
    <property type="match status" value="1"/>
</dbReference>
<proteinExistence type="predicted"/>
<protein>
    <submittedName>
        <fullName evidence="1">Heme oxygenase-like protein</fullName>
    </submittedName>
</protein>
<organism evidence="1 2">
    <name type="scientific">Thauera chlorobenzoica</name>
    <dbReference type="NCBI Taxonomy" id="96773"/>
    <lineage>
        <taxon>Bacteria</taxon>
        <taxon>Pseudomonadati</taxon>
        <taxon>Pseudomonadota</taxon>
        <taxon>Betaproteobacteria</taxon>
        <taxon>Rhodocyclales</taxon>
        <taxon>Zoogloeaceae</taxon>
        <taxon>Thauera</taxon>
    </lineage>
</organism>